<dbReference type="Pfam" id="PF13416">
    <property type="entry name" value="SBP_bac_8"/>
    <property type="match status" value="1"/>
</dbReference>
<dbReference type="AlphaFoldDB" id="A0A345YS88"/>
<protein>
    <submittedName>
        <fullName evidence="2">Extracellular solute-binding protein</fullName>
    </submittedName>
</protein>
<evidence type="ECO:0000313" key="4">
    <source>
        <dbReference type="Proteomes" id="UP000282185"/>
    </source>
</evidence>
<dbReference type="PANTHER" id="PTHR43649:SF12">
    <property type="entry name" value="DIACETYLCHITOBIOSE BINDING PROTEIN DASA"/>
    <property type="match status" value="1"/>
</dbReference>
<keyword evidence="3" id="KW-1185">Reference proteome</keyword>
<organism evidence="2 4">
    <name type="scientific">Brachybacterium saurashtrense</name>
    <dbReference type="NCBI Taxonomy" id="556288"/>
    <lineage>
        <taxon>Bacteria</taxon>
        <taxon>Bacillati</taxon>
        <taxon>Actinomycetota</taxon>
        <taxon>Actinomycetes</taxon>
        <taxon>Micrococcales</taxon>
        <taxon>Dermabacteraceae</taxon>
        <taxon>Brachybacterium</taxon>
    </lineage>
</organism>
<dbReference type="KEGG" id="bsau:DWV08_15010"/>
<dbReference type="EMBL" id="QSWH01000004">
    <property type="protein sequence ID" value="RRR22505.1"/>
    <property type="molecule type" value="Genomic_DNA"/>
</dbReference>
<reference evidence="2 4" key="2">
    <citation type="submission" date="2018-08" db="EMBL/GenBank/DDBJ databases">
        <title>Brachybacterium saurashtrense DSM 23186.</title>
        <authorList>
            <person name="Li Y."/>
        </authorList>
    </citation>
    <scope>NUCLEOTIDE SEQUENCE [LARGE SCALE GENOMIC DNA]</scope>
    <source>
        <strain evidence="2 4">DSM 23186</strain>
    </source>
</reference>
<dbReference type="OrthoDB" id="6416561at2"/>
<evidence type="ECO:0000313" key="2">
    <source>
        <dbReference type="EMBL" id="RRR22505.1"/>
    </source>
</evidence>
<dbReference type="Gene3D" id="3.40.190.10">
    <property type="entry name" value="Periplasmic binding protein-like II"/>
    <property type="match status" value="1"/>
</dbReference>
<name>A0A345YS88_9MICO</name>
<dbReference type="Proteomes" id="UP000282185">
    <property type="component" value="Unassembled WGS sequence"/>
</dbReference>
<evidence type="ECO:0000313" key="3">
    <source>
        <dbReference type="Proteomes" id="UP000254236"/>
    </source>
</evidence>
<dbReference type="InterPro" id="IPR006059">
    <property type="entry name" value="SBP"/>
</dbReference>
<dbReference type="InterPro" id="IPR050490">
    <property type="entry name" value="Bact_solute-bd_prot1"/>
</dbReference>
<proteinExistence type="predicted"/>
<dbReference type="SUPFAM" id="SSF53850">
    <property type="entry name" value="Periplasmic binding protein-like II"/>
    <property type="match status" value="1"/>
</dbReference>
<evidence type="ECO:0000313" key="1">
    <source>
        <dbReference type="EMBL" id="AXK46790.1"/>
    </source>
</evidence>
<sequence>MCGHAPLPVTAIRRGSDGRVNEAQSTEESPMPALNRRTLLAAGLATAAVPTVAACGGNSSGSTDAPLQFILSGDANQGGGYATMAEKYQEETGVVVEIVDVPYDDLQTKVRNAAQANDLPAIGRMPSVDPVWLDRTVDLADIAAEVKPIEGMYAADEDGKIPALPSDLTAVGMFLNKDLWDEAGVEYPTSFDDNVWTWDEFLESARTVREATGIRFSLTMDRSSHRLSSFLYQNGSEGLALTDDLSEYVANDGTAGALERFIAMNDDEVMPRSVWLTEEDPNAMFKTGQIAAYYSGSWQIADFVENIADFEWISVPMPAQPDQATNFGAAAQIVVFEGTGQEEQALDFVRWLYSPENYAEISRIAGFLPATEGVEVSYDARQEDFDLYNAAIAGSPAFVGQIKERDLALQVSGTAAPLSGDPLRDETVKAISGDISAEEVVENALAQLNESLA</sequence>
<accession>A0A345YS88</accession>
<dbReference type="Proteomes" id="UP000254236">
    <property type="component" value="Chromosome"/>
</dbReference>
<reference evidence="1 3" key="1">
    <citation type="submission" date="2018-07" db="EMBL/GenBank/DDBJ databases">
        <title>Brachybacterium saurashtrense DSM 23186 genome sequence.</title>
        <authorList>
            <person name="Guo L."/>
        </authorList>
    </citation>
    <scope>NUCLEOTIDE SEQUENCE [LARGE SCALE GENOMIC DNA]</scope>
    <source>
        <strain evidence="1 3">DSM 23186</strain>
    </source>
</reference>
<gene>
    <name evidence="1" type="ORF">DWV08_15010</name>
    <name evidence="2" type="ORF">DXU92_09630</name>
</gene>
<dbReference type="PANTHER" id="PTHR43649">
    <property type="entry name" value="ARABINOSE-BINDING PROTEIN-RELATED"/>
    <property type="match status" value="1"/>
</dbReference>
<dbReference type="EMBL" id="CP031356">
    <property type="protein sequence ID" value="AXK46790.1"/>
    <property type="molecule type" value="Genomic_DNA"/>
</dbReference>